<keyword evidence="2" id="KW-0812">Transmembrane</keyword>
<dbReference type="Proteomes" id="UP000475532">
    <property type="component" value="Unassembled WGS sequence"/>
</dbReference>
<dbReference type="RefSeq" id="WP_163063528.1">
    <property type="nucleotide sequence ID" value="NZ_JAAGLI010001093.1"/>
</dbReference>
<name>A0A6L9QTP9_9ACTN</name>
<proteinExistence type="predicted"/>
<feature type="region of interest" description="Disordered" evidence="1">
    <location>
        <begin position="239"/>
        <end position="261"/>
    </location>
</feature>
<dbReference type="AlphaFoldDB" id="A0A6L9QTP9"/>
<comment type="caution">
    <text evidence="4">The sequence shown here is derived from an EMBL/GenBank/DDBJ whole genome shotgun (WGS) entry which is preliminary data.</text>
</comment>
<evidence type="ECO:0000313" key="4">
    <source>
        <dbReference type="EMBL" id="NEA28875.1"/>
    </source>
</evidence>
<keyword evidence="3" id="KW-0732">Signal</keyword>
<evidence type="ECO:0000256" key="2">
    <source>
        <dbReference type="SAM" id="Phobius"/>
    </source>
</evidence>
<gene>
    <name evidence="4" type="ORF">G3I70_41210</name>
</gene>
<dbReference type="EMBL" id="JAAGLI010001093">
    <property type="protein sequence ID" value="NEA28875.1"/>
    <property type="molecule type" value="Genomic_DNA"/>
</dbReference>
<feature type="chain" id="PRO_5039369498" description="TPM domain-containing protein" evidence="3">
    <location>
        <begin position="21"/>
        <end position="424"/>
    </location>
</feature>
<keyword evidence="2" id="KW-0472">Membrane</keyword>
<feature type="signal peptide" evidence="3">
    <location>
        <begin position="1"/>
        <end position="20"/>
    </location>
</feature>
<evidence type="ECO:0000256" key="1">
    <source>
        <dbReference type="SAM" id="MobiDB-lite"/>
    </source>
</evidence>
<accession>A0A6L9QTP9</accession>
<protein>
    <recommendedName>
        <fullName evidence="6">TPM domain-containing protein</fullName>
    </recommendedName>
</protein>
<feature type="transmembrane region" description="Helical" evidence="2">
    <location>
        <begin position="208"/>
        <end position="233"/>
    </location>
</feature>
<organism evidence="4 5">
    <name type="scientific">Actinomadura bangladeshensis</name>
    <dbReference type="NCBI Taxonomy" id="453573"/>
    <lineage>
        <taxon>Bacteria</taxon>
        <taxon>Bacillati</taxon>
        <taxon>Actinomycetota</taxon>
        <taxon>Actinomycetes</taxon>
        <taxon>Streptosporangiales</taxon>
        <taxon>Thermomonosporaceae</taxon>
        <taxon>Actinomadura</taxon>
    </lineage>
</organism>
<evidence type="ECO:0000313" key="5">
    <source>
        <dbReference type="Proteomes" id="UP000475532"/>
    </source>
</evidence>
<sequence>MSIIRILVITALSLVAPLLAAVPAAAKEPIPVPSYAQHRLDRVAAALAKDPLFVDPDMSAALDEPGRARVRAAMDETSRVIGTPVYVVVIPNKPGSESDGMDNVFLHWLHGKLGRDGLYLMVNSSAWFEDEAFNVPRRMWGLEDESTDRPADSERRFADLADRLVAWLGIVRNAPSTSPRTPELYSTPDPWGAEHELRLDEAETKAPFLTGLLLAGPFAGATLYGLGLGAAAYRRRRRTPRTAAPAGAAETHSGAPAEPSVKWLRRTGRKELDRLRDLLPEAADNPGRAYAVSAYDVAQILYDEAGEDPDRALDLAGAIVLARLGRAALAGKTPHPAPPCFVNPLHGPSAQRRKMQLGGTRSKRRPVCSACAGRPLRALDERTLKVPGPDGPLPHHAVPGVWKDTGFGADGDPIPRIQEYLGVE</sequence>
<keyword evidence="2" id="KW-1133">Transmembrane helix</keyword>
<evidence type="ECO:0000256" key="3">
    <source>
        <dbReference type="SAM" id="SignalP"/>
    </source>
</evidence>
<reference evidence="4 5" key="1">
    <citation type="submission" date="2020-01" db="EMBL/GenBank/DDBJ databases">
        <title>Insect and environment-associated Actinomycetes.</title>
        <authorList>
            <person name="Currrie C."/>
            <person name="Chevrette M."/>
            <person name="Carlson C."/>
            <person name="Stubbendieck R."/>
            <person name="Wendt-Pienkowski E."/>
        </authorList>
    </citation>
    <scope>NUCLEOTIDE SEQUENCE [LARGE SCALE GENOMIC DNA]</scope>
    <source>
        <strain evidence="4 5">SID10258</strain>
    </source>
</reference>
<evidence type="ECO:0008006" key="6">
    <source>
        <dbReference type="Google" id="ProtNLM"/>
    </source>
</evidence>